<evidence type="ECO:0000256" key="5">
    <source>
        <dbReference type="ARBA" id="ARBA00034808"/>
    </source>
</evidence>
<dbReference type="InterPro" id="IPR011545">
    <property type="entry name" value="DEAD/DEAH_box_helicase_dom"/>
</dbReference>
<keyword evidence="8" id="KW-1185">Reference proteome</keyword>
<comment type="catalytic activity">
    <reaction evidence="4">
        <text>Couples ATP hydrolysis with the unwinding of duplex DNA by translocating in the 3'-5' direction.</text>
        <dbReference type="EC" id="5.6.2.4"/>
    </reaction>
</comment>
<dbReference type="PANTHER" id="PTHR13710:SF105">
    <property type="entry name" value="ATP-DEPENDENT DNA HELICASE Q1"/>
    <property type="match status" value="1"/>
</dbReference>
<dbReference type="OMA" id="QHIMLIE"/>
<protein>
    <recommendedName>
        <fullName evidence="5">DNA 3'-5' helicase</fullName>
        <ecNumber evidence="5">5.6.2.4</ecNumber>
    </recommendedName>
</protein>
<dbReference type="Gene3D" id="3.40.50.300">
    <property type="entry name" value="P-loop containing nucleotide triphosphate hydrolases"/>
    <property type="match status" value="1"/>
</dbReference>
<evidence type="ECO:0000259" key="6">
    <source>
        <dbReference type="PROSITE" id="PS51192"/>
    </source>
</evidence>
<dbReference type="Pfam" id="PF00270">
    <property type="entry name" value="DEAD"/>
    <property type="match status" value="1"/>
</dbReference>
<dbReference type="InterPro" id="IPR014001">
    <property type="entry name" value="Helicase_ATP-bd"/>
</dbReference>
<dbReference type="GO" id="GO:0043138">
    <property type="term" value="F:3'-5' DNA helicase activity"/>
    <property type="evidence" value="ECO:0007669"/>
    <property type="project" value="UniProtKB-EC"/>
</dbReference>
<keyword evidence="2" id="KW-0238">DNA-binding</keyword>
<organism evidence="7 8">
    <name type="scientific">Magallana gigas</name>
    <name type="common">Pacific oyster</name>
    <name type="synonym">Crassostrea gigas</name>
    <dbReference type="NCBI Taxonomy" id="29159"/>
    <lineage>
        <taxon>Eukaryota</taxon>
        <taxon>Metazoa</taxon>
        <taxon>Spiralia</taxon>
        <taxon>Lophotrochozoa</taxon>
        <taxon>Mollusca</taxon>
        <taxon>Bivalvia</taxon>
        <taxon>Autobranchia</taxon>
        <taxon>Pteriomorphia</taxon>
        <taxon>Ostreida</taxon>
        <taxon>Ostreoidea</taxon>
        <taxon>Ostreidae</taxon>
        <taxon>Magallana</taxon>
    </lineage>
</organism>
<dbReference type="Proteomes" id="UP000005408">
    <property type="component" value="Unassembled WGS sequence"/>
</dbReference>
<proteinExistence type="inferred from homology"/>
<dbReference type="GO" id="GO:0009378">
    <property type="term" value="F:four-way junction helicase activity"/>
    <property type="evidence" value="ECO:0007669"/>
    <property type="project" value="TreeGrafter"/>
</dbReference>
<dbReference type="EC" id="5.6.2.4" evidence="5"/>
<dbReference type="EnsemblMetazoa" id="G34329.1">
    <property type="protein sequence ID" value="G34329.1:cds"/>
    <property type="gene ID" value="G34329"/>
</dbReference>
<dbReference type="InterPro" id="IPR027417">
    <property type="entry name" value="P-loop_NTPase"/>
</dbReference>
<dbReference type="GO" id="GO:0000724">
    <property type="term" value="P:double-strand break repair via homologous recombination"/>
    <property type="evidence" value="ECO:0007669"/>
    <property type="project" value="TreeGrafter"/>
</dbReference>
<dbReference type="OrthoDB" id="6097007at2759"/>
<evidence type="ECO:0000313" key="7">
    <source>
        <dbReference type="EnsemblMetazoa" id="G34329.1:cds"/>
    </source>
</evidence>
<dbReference type="GO" id="GO:0005737">
    <property type="term" value="C:cytoplasm"/>
    <property type="evidence" value="ECO:0007669"/>
    <property type="project" value="TreeGrafter"/>
</dbReference>
<keyword evidence="3" id="KW-0413">Isomerase</keyword>
<dbReference type="PANTHER" id="PTHR13710">
    <property type="entry name" value="DNA HELICASE RECQ FAMILY MEMBER"/>
    <property type="match status" value="1"/>
</dbReference>
<reference evidence="7" key="1">
    <citation type="submission" date="2022-08" db="UniProtKB">
        <authorList>
            <consortium name="EnsemblMetazoa"/>
        </authorList>
    </citation>
    <scope>IDENTIFICATION</scope>
    <source>
        <strain evidence="7">05x7-T-G4-1.051#20</strain>
    </source>
</reference>
<dbReference type="PROSITE" id="PS51192">
    <property type="entry name" value="HELICASE_ATP_BIND_1"/>
    <property type="match status" value="1"/>
</dbReference>
<dbReference type="SUPFAM" id="SSF52540">
    <property type="entry name" value="P-loop containing nucleoside triphosphate hydrolases"/>
    <property type="match status" value="1"/>
</dbReference>
<dbReference type="GO" id="GO:0005524">
    <property type="term" value="F:ATP binding"/>
    <property type="evidence" value="ECO:0007669"/>
    <property type="project" value="InterPro"/>
</dbReference>
<evidence type="ECO:0000256" key="3">
    <source>
        <dbReference type="ARBA" id="ARBA00023235"/>
    </source>
</evidence>
<evidence type="ECO:0000313" key="8">
    <source>
        <dbReference type="Proteomes" id="UP000005408"/>
    </source>
</evidence>
<dbReference type="GO" id="GO:0005694">
    <property type="term" value="C:chromosome"/>
    <property type="evidence" value="ECO:0007669"/>
    <property type="project" value="TreeGrafter"/>
</dbReference>
<evidence type="ECO:0000256" key="4">
    <source>
        <dbReference type="ARBA" id="ARBA00034617"/>
    </source>
</evidence>
<dbReference type="AlphaFoldDB" id="A0A8W8MSR0"/>
<dbReference type="GO" id="GO:0003677">
    <property type="term" value="F:DNA binding"/>
    <property type="evidence" value="ECO:0007669"/>
    <property type="project" value="UniProtKB-KW"/>
</dbReference>
<evidence type="ECO:0000256" key="1">
    <source>
        <dbReference type="ARBA" id="ARBA00005446"/>
    </source>
</evidence>
<comment type="similarity">
    <text evidence="1">Belongs to the helicase family. RecQ subfamily.</text>
</comment>
<evidence type="ECO:0000256" key="2">
    <source>
        <dbReference type="ARBA" id="ARBA00023125"/>
    </source>
</evidence>
<feature type="domain" description="Helicase ATP-binding" evidence="6">
    <location>
        <begin position="33"/>
        <end position="187"/>
    </location>
</feature>
<accession>A0A8W8MSR0</accession>
<name>A0A8W8MSR0_MAGGI</name>
<sequence length="187" mass="20824">MAAPSCSFEECVTFSVKSMGIDFDLKEKQIEILKALYTGKDCVGILPTGYGKSLIFQLLPYFLQRKFGSSEPKLVLTVCPLSSLMEDQCMALRKKGLRVCMLNTEGTKGLSYKLDNSSSDEDEGDDKEVVPKFVQLPAIQDGNVDLLYAHPEALFTGKAMSKILRSDKYQKRLGAIVVDEVHIVTQW</sequence>